<dbReference type="InterPro" id="IPR000701">
    <property type="entry name" value="SuccDH_FuR_B_TM-su"/>
</dbReference>
<dbReference type="GO" id="GO:0006099">
    <property type="term" value="P:tricarboxylic acid cycle"/>
    <property type="evidence" value="ECO:0007669"/>
    <property type="project" value="InterPro"/>
</dbReference>
<accession>A0A0D1VYT2</accession>
<feature type="transmembrane region" description="Helical" evidence="8">
    <location>
        <begin position="141"/>
        <end position="163"/>
    </location>
</feature>
<comment type="subcellular location">
    <subcellularLocation>
        <location evidence="1">Membrane</location>
    </subcellularLocation>
</comment>
<dbReference type="InterPro" id="IPR034804">
    <property type="entry name" value="SQR/QFR_C/D"/>
</dbReference>
<dbReference type="OrthoDB" id="588261at2759"/>
<dbReference type="GO" id="GO:0006121">
    <property type="term" value="P:mitochondrial electron transport, succinate to ubiquinone"/>
    <property type="evidence" value="ECO:0007669"/>
    <property type="project" value="TreeGrafter"/>
</dbReference>
<evidence type="ECO:0000256" key="4">
    <source>
        <dbReference type="ARBA" id="ARBA00022723"/>
    </source>
</evidence>
<dbReference type="PANTHER" id="PTHR10978">
    <property type="entry name" value="SUCCINATE DEHYDROGENASE CYTOCHROME B560 SUBUNIT"/>
    <property type="match status" value="1"/>
</dbReference>
<evidence type="ECO:0000256" key="6">
    <source>
        <dbReference type="ARBA" id="ARBA00023004"/>
    </source>
</evidence>
<protein>
    <recommendedName>
        <fullName evidence="11">Succinate dehydrogenase, cytochrome b556 subunit</fullName>
    </recommendedName>
</protein>
<dbReference type="EMBL" id="KN846952">
    <property type="protein sequence ID" value="KIV81530.1"/>
    <property type="molecule type" value="Genomic_DNA"/>
</dbReference>
<dbReference type="GO" id="GO:0005739">
    <property type="term" value="C:mitochondrion"/>
    <property type="evidence" value="ECO:0007669"/>
    <property type="project" value="GOC"/>
</dbReference>
<evidence type="ECO:0000256" key="1">
    <source>
        <dbReference type="ARBA" id="ARBA00004370"/>
    </source>
</evidence>
<keyword evidence="2" id="KW-0349">Heme</keyword>
<reference evidence="9 10" key="1">
    <citation type="submission" date="2015-01" db="EMBL/GenBank/DDBJ databases">
        <title>The Genome Sequence of Exophiala sideris CBS121828.</title>
        <authorList>
            <consortium name="The Broad Institute Genomics Platform"/>
            <person name="Cuomo C."/>
            <person name="de Hoog S."/>
            <person name="Gorbushina A."/>
            <person name="Stielow B."/>
            <person name="Teixiera M."/>
            <person name="Abouelleil A."/>
            <person name="Chapman S.B."/>
            <person name="Priest M."/>
            <person name="Young S.K."/>
            <person name="Wortman J."/>
            <person name="Nusbaum C."/>
            <person name="Birren B."/>
        </authorList>
    </citation>
    <scope>NUCLEOTIDE SEQUENCE [LARGE SCALE GENOMIC DNA]</scope>
    <source>
        <strain evidence="9 10">CBS 121828</strain>
    </source>
</reference>
<sequence>MASRSVGGPLQRGLSNACNGPLRLRAGLRTTSFFAAPVLLQHRLSTTDSQSKPKLQSITAAQNDKLLSSQRRSRPVSPHFSIYQPQIHWVSGGIMRNCAIILTAPIYIFGAAYLVSPLMGWHLDTASLVEWFGSLSVGTRLAIKGFFGFPFVFHIVHGLKHLIWDTGAMLTNRQVWLSGWIGMGISVIGTVGLMFW</sequence>
<keyword evidence="6" id="KW-0408">Iron</keyword>
<evidence type="ECO:0000256" key="8">
    <source>
        <dbReference type="SAM" id="Phobius"/>
    </source>
</evidence>
<dbReference type="STRING" id="1016849.A0A0D1VYT2"/>
<dbReference type="InterPro" id="IPR014314">
    <property type="entry name" value="Succ_DH_cytb556"/>
</dbReference>
<dbReference type="AlphaFoldDB" id="A0A0D1VYT2"/>
<dbReference type="SUPFAM" id="SSF81343">
    <property type="entry name" value="Fumarate reductase respiratory complex transmembrane subunits"/>
    <property type="match status" value="1"/>
</dbReference>
<keyword evidence="7 8" id="KW-0472">Membrane</keyword>
<dbReference type="GO" id="GO:0016020">
    <property type="term" value="C:membrane"/>
    <property type="evidence" value="ECO:0007669"/>
    <property type="project" value="UniProtKB-SubCell"/>
</dbReference>
<evidence type="ECO:0000256" key="5">
    <source>
        <dbReference type="ARBA" id="ARBA00022989"/>
    </source>
</evidence>
<evidence type="ECO:0000313" key="10">
    <source>
        <dbReference type="Proteomes" id="UP000053599"/>
    </source>
</evidence>
<dbReference type="GO" id="GO:0046872">
    <property type="term" value="F:metal ion binding"/>
    <property type="evidence" value="ECO:0007669"/>
    <property type="project" value="UniProtKB-KW"/>
</dbReference>
<evidence type="ECO:0000313" key="9">
    <source>
        <dbReference type="EMBL" id="KIV81530.1"/>
    </source>
</evidence>
<keyword evidence="5 8" id="KW-1133">Transmembrane helix</keyword>
<dbReference type="CDD" id="cd03499">
    <property type="entry name" value="SQR_TypeC_SdhC"/>
    <property type="match status" value="1"/>
</dbReference>
<proteinExistence type="predicted"/>
<evidence type="ECO:0000256" key="3">
    <source>
        <dbReference type="ARBA" id="ARBA00022692"/>
    </source>
</evidence>
<dbReference type="HOGENOM" id="CLU_094691_0_2_1"/>
<evidence type="ECO:0008006" key="11">
    <source>
        <dbReference type="Google" id="ProtNLM"/>
    </source>
</evidence>
<feature type="transmembrane region" description="Helical" evidence="8">
    <location>
        <begin position="98"/>
        <end position="121"/>
    </location>
</feature>
<dbReference type="Gene3D" id="1.20.1300.10">
    <property type="entry name" value="Fumarate reductase/succinate dehydrogenase, transmembrane subunit"/>
    <property type="match status" value="1"/>
</dbReference>
<gene>
    <name evidence="9" type="ORF">PV11_03708</name>
</gene>
<dbReference type="GO" id="GO:0009055">
    <property type="term" value="F:electron transfer activity"/>
    <property type="evidence" value="ECO:0007669"/>
    <property type="project" value="InterPro"/>
</dbReference>
<feature type="transmembrane region" description="Helical" evidence="8">
    <location>
        <begin position="175"/>
        <end position="195"/>
    </location>
</feature>
<organism evidence="9 10">
    <name type="scientific">Exophiala sideris</name>
    <dbReference type="NCBI Taxonomy" id="1016849"/>
    <lineage>
        <taxon>Eukaryota</taxon>
        <taxon>Fungi</taxon>
        <taxon>Dikarya</taxon>
        <taxon>Ascomycota</taxon>
        <taxon>Pezizomycotina</taxon>
        <taxon>Eurotiomycetes</taxon>
        <taxon>Chaetothyriomycetidae</taxon>
        <taxon>Chaetothyriales</taxon>
        <taxon>Herpotrichiellaceae</taxon>
        <taxon>Exophiala</taxon>
    </lineage>
</organism>
<keyword evidence="4" id="KW-0479">Metal-binding</keyword>
<dbReference type="Pfam" id="PF01127">
    <property type="entry name" value="Sdh_cyt"/>
    <property type="match status" value="1"/>
</dbReference>
<dbReference type="Proteomes" id="UP000053599">
    <property type="component" value="Unassembled WGS sequence"/>
</dbReference>
<name>A0A0D1VYT2_9EURO</name>
<keyword evidence="3 8" id="KW-0812">Transmembrane</keyword>
<evidence type="ECO:0000256" key="2">
    <source>
        <dbReference type="ARBA" id="ARBA00022617"/>
    </source>
</evidence>
<evidence type="ECO:0000256" key="7">
    <source>
        <dbReference type="ARBA" id="ARBA00023136"/>
    </source>
</evidence>
<dbReference type="PANTHER" id="PTHR10978:SF5">
    <property type="entry name" value="SUCCINATE DEHYDROGENASE CYTOCHROME B560 SUBUNIT, MITOCHONDRIAL"/>
    <property type="match status" value="1"/>
</dbReference>